<evidence type="ECO:0000313" key="1">
    <source>
        <dbReference type="EMBL" id="QHT16276.1"/>
    </source>
</evidence>
<dbReference type="AlphaFoldDB" id="A0A6C0DH47"/>
<organism evidence="1">
    <name type="scientific">viral metagenome</name>
    <dbReference type="NCBI Taxonomy" id="1070528"/>
    <lineage>
        <taxon>unclassified sequences</taxon>
        <taxon>metagenomes</taxon>
        <taxon>organismal metagenomes</taxon>
    </lineage>
</organism>
<protein>
    <submittedName>
        <fullName evidence="1">Uncharacterized protein</fullName>
    </submittedName>
</protein>
<dbReference type="Pfam" id="PF09612">
    <property type="entry name" value="HtrL_YibB"/>
    <property type="match status" value="1"/>
</dbReference>
<reference evidence="1" key="1">
    <citation type="journal article" date="2020" name="Nature">
        <title>Giant virus diversity and host interactions through global metagenomics.</title>
        <authorList>
            <person name="Schulz F."/>
            <person name="Roux S."/>
            <person name="Paez-Espino D."/>
            <person name="Jungbluth S."/>
            <person name="Walsh D.A."/>
            <person name="Denef V.J."/>
            <person name="McMahon K.D."/>
            <person name="Konstantinidis K.T."/>
            <person name="Eloe-Fadrosh E.A."/>
            <person name="Kyrpides N.C."/>
            <person name="Woyke T."/>
        </authorList>
    </citation>
    <scope>NUCLEOTIDE SEQUENCE</scope>
    <source>
        <strain evidence="1">GVMAG-M-3300023174-182</strain>
    </source>
</reference>
<dbReference type="InterPro" id="IPR011735">
    <property type="entry name" value="WlaTC/HtrL_glycosyltransf"/>
</dbReference>
<sequence>MLQTFPTIVTSIYNIRKMENNETNTRNITKYLELANDFILSLPYPLIIFTDDNDNDNYIVDFLNDKRTKFKEITSINKIAIENTEYYHHLDKLKELHSDYIIYNLDNNKDTPLYITLTNNKFYFLETAIKMNPFQSSHFIWMDFGINHCARNCEKIHEWIIAVPDKIKQLCINPFLENIDNYKTFFQYVYHHLASGVFSGSSENMLKYCELFKEKIQHTYNEGWFQLEEAVMTIIHRENPELFDLYYGDYSGIISNYLTPIHNIDLIIDHIIPKTIAYQKQKMTYDILIYMLDYFRQNEDSCYIYKYIDFHIIFDYYFTNKFLLPDVIYLTNKKLLDNDETMKQVLKNNTENLKFYENTQLILSDDCIMKPIYGVYFICCINNYLDVVKEQLSCLKKGLLSNTHKLIIFVTNYNENECVELDKLLHDNEKFILIKSPHNLYEKFAINNYKKYIKHNEYYLYYFHTKGLKHKDDPLIHIFSSRRQILNYYTLEMYKLNIELLDKYDAIGCSLSLYPKKHFSGNFWWSKSKHLETLENVNDNYLSPEMYVLSIDNCKYVSLANDTNDILIENYVFRHAEIIKKNITSDFIVVEAHRSLISMC</sequence>
<name>A0A6C0DH47_9ZZZZ</name>
<proteinExistence type="predicted"/>
<accession>A0A6C0DH47</accession>
<dbReference type="EMBL" id="MN739619">
    <property type="protein sequence ID" value="QHT16276.1"/>
    <property type="molecule type" value="Genomic_DNA"/>
</dbReference>